<dbReference type="AlphaFoldDB" id="A0A0F9C4C3"/>
<gene>
    <name evidence="1" type="ORF">LCGC14_2654030</name>
</gene>
<organism evidence="1">
    <name type="scientific">marine sediment metagenome</name>
    <dbReference type="NCBI Taxonomy" id="412755"/>
    <lineage>
        <taxon>unclassified sequences</taxon>
        <taxon>metagenomes</taxon>
        <taxon>ecological metagenomes</taxon>
    </lineage>
</organism>
<comment type="caution">
    <text evidence="1">The sequence shown here is derived from an EMBL/GenBank/DDBJ whole genome shotgun (WGS) entry which is preliminary data.</text>
</comment>
<reference evidence="1" key="1">
    <citation type="journal article" date="2015" name="Nature">
        <title>Complex archaea that bridge the gap between prokaryotes and eukaryotes.</title>
        <authorList>
            <person name="Spang A."/>
            <person name="Saw J.H."/>
            <person name="Jorgensen S.L."/>
            <person name="Zaremba-Niedzwiedzka K."/>
            <person name="Martijn J."/>
            <person name="Lind A.E."/>
            <person name="van Eijk R."/>
            <person name="Schleper C."/>
            <person name="Guy L."/>
            <person name="Ettema T.J."/>
        </authorList>
    </citation>
    <scope>NUCLEOTIDE SEQUENCE</scope>
</reference>
<feature type="non-terminal residue" evidence="1">
    <location>
        <position position="50"/>
    </location>
</feature>
<name>A0A0F9C4C3_9ZZZZ</name>
<proteinExistence type="predicted"/>
<dbReference type="EMBL" id="LAZR01046106">
    <property type="protein sequence ID" value="KKK97309.1"/>
    <property type="molecule type" value="Genomic_DNA"/>
</dbReference>
<protein>
    <submittedName>
        <fullName evidence="1">Uncharacterized protein</fullName>
    </submittedName>
</protein>
<sequence>MRIISPMTTGSGAYVIHSLLEKNIPEYRVSGYHPYWTLFPFLLPITFFLL</sequence>
<evidence type="ECO:0000313" key="1">
    <source>
        <dbReference type="EMBL" id="KKK97309.1"/>
    </source>
</evidence>
<accession>A0A0F9C4C3</accession>